<sequence length="193" mass="21861">MDGLSVGLEHRQPTKLVQARSSQCSGPHLKVGPEVSEKVPPDFLVGTRGRGVNFSRWDMRMTLLLFASSWWEQQYSYHVMMTLQIQQRNHGINKIFEGDREKRVNKRKRKELRHRNRCCRRRTGVGGRACGVAAAMVRPWFLGTGMLNACVVLACSPTAMSYGRGDLSLPVLENFYPVFARPKARPCAWPCGI</sequence>
<dbReference type="AlphaFoldDB" id="A0A2P5XRS2"/>
<accession>A0A2P5XRS2</accession>
<gene>
    <name evidence="1" type="ORF">GOBAR_AA14652</name>
</gene>
<evidence type="ECO:0000313" key="2">
    <source>
        <dbReference type="Proteomes" id="UP000239757"/>
    </source>
</evidence>
<dbReference type="Proteomes" id="UP000239757">
    <property type="component" value="Unassembled WGS sequence"/>
</dbReference>
<name>A0A2P5XRS2_GOSBA</name>
<organism evidence="1 2">
    <name type="scientific">Gossypium barbadense</name>
    <name type="common">Sea Island cotton</name>
    <name type="synonym">Hibiscus barbadensis</name>
    <dbReference type="NCBI Taxonomy" id="3634"/>
    <lineage>
        <taxon>Eukaryota</taxon>
        <taxon>Viridiplantae</taxon>
        <taxon>Streptophyta</taxon>
        <taxon>Embryophyta</taxon>
        <taxon>Tracheophyta</taxon>
        <taxon>Spermatophyta</taxon>
        <taxon>Magnoliopsida</taxon>
        <taxon>eudicotyledons</taxon>
        <taxon>Gunneridae</taxon>
        <taxon>Pentapetalae</taxon>
        <taxon>rosids</taxon>
        <taxon>malvids</taxon>
        <taxon>Malvales</taxon>
        <taxon>Malvaceae</taxon>
        <taxon>Malvoideae</taxon>
        <taxon>Gossypium</taxon>
    </lineage>
</organism>
<reference evidence="1 2" key="1">
    <citation type="submission" date="2015-01" db="EMBL/GenBank/DDBJ databases">
        <title>Genome of allotetraploid Gossypium barbadense reveals genomic plasticity and fiber elongation in cotton evolution.</title>
        <authorList>
            <person name="Chen X."/>
            <person name="Liu X."/>
            <person name="Zhao B."/>
            <person name="Zheng H."/>
            <person name="Hu Y."/>
            <person name="Lu G."/>
            <person name="Yang C."/>
            <person name="Chen J."/>
            <person name="Shan C."/>
            <person name="Zhang L."/>
            <person name="Zhou Y."/>
            <person name="Wang L."/>
            <person name="Guo W."/>
            <person name="Bai Y."/>
            <person name="Ruan J."/>
            <person name="Shangguan X."/>
            <person name="Mao Y."/>
            <person name="Jiang J."/>
            <person name="Zhu Y."/>
            <person name="Lei J."/>
            <person name="Kang H."/>
            <person name="Chen S."/>
            <person name="He X."/>
            <person name="Wang R."/>
            <person name="Wang Y."/>
            <person name="Chen J."/>
            <person name="Wang L."/>
            <person name="Yu S."/>
            <person name="Wang B."/>
            <person name="Wei J."/>
            <person name="Song S."/>
            <person name="Lu X."/>
            <person name="Gao Z."/>
            <person name="Gu W."/>
            <person name="Deng X."/>
            <person name="Ma D."/>
            <person name="Wang S."/>
            <person name="Liang W."/>
            <person name="Fang L."/>
            <person name="Cai C."/>
            <person name="Zhu X."/>
            <person name="Zhou B."/>
            <person name="Zhang Y."/>
            <person name="Chen Z."/>
            <person name="Xu S."/>
            <person name="Zhu R."/>
            <person name="Wang S."/>
            <person name="Zhang T."/>
            <person name="Zhao G."/>
        </authorList>
    </citation>
    <scope>NUCLEOTIDE SEQUENCE [LARGE SCALE GENOMIC DNA]</scope>
    <source>
        <strain evidence="2">cv. Xinhai21</strain>
        <tissue evidence="1">Leaf</tissue>
    </source>
</reference>
<protein>
    <submittedName>
        <fullName evidence="1">Uncharacterized protein</fullName>
    </submittedName>
</protein>
<evidence type="ECO:0000313" key="1">
    <source>
        <dbReference type="EMBL" id="PPS05994.1"/>
    </source>
</evidence>
<dbReference type="EMBL" id="KZ664360">
    <property type="protein sequence ID" value="PPS05994.1"/>
    <property type="molecule type" value="Genomic_DNA"/>
</dbReference>
<proteinExistence type="predicted"/>